<dbReference type="EMBL" id="CP088282">
    <property type="protein sequence ID" value="UGY05705.1"/>
    <property type="molecule type" value="Genomic_DNA"/>
</dbReference>
<protein>
    <submittedName>
        <fullName evidence="1">Helix-turn-helix transcriptional regulator</fullName>
    </submittedName>
</protein>
<evidence type="ECO:0000313" key="2">
    <source>
        <dbReference type="Proteomes" id="UP000692816"/>
    </source>
</evidence>
<keyword evidence="2" id="KW-1185">Reference proteome</keyword>
<reference evidence="1 2" key="1">
    <citation type="journal article" date="2021" name="Int. J. Syst. Evol. Microbiol.">
        <title>Bradyrhizobium septentrionale sp. nov. (sv. septentrionale) and Bradyrhizobium quebecense sp. nov. (sv. septentrionale) associated with legumes native to Canada possess rearranged symbiosis genes and numerous insertion sequences.</title>
        <authorList>
            <person name="Bromfield E.S.P."/>
            <person name="Cloutier S."/>
        </authorList>
    </citation>
    <scope>NUCLEOTIDE SEQUENCE [LARGE SCALE GENOMIC DNA]</scope>
    <source>
        <strain evidence="1 2">12S5</strain>
    </source>
</reference>
<proteinExistence type="predicted"/>
<accession>A0ACD3VH75</accession>
<name>A0ACD3VH75_9BRAD</name>
<organism evidence="1 2">
    <name type="scientific">Bradyrhizobium quebecense</name>
    <dbReference type="NCBI Taxonomy" id="2748629"/>
    <lineage>
        <taxon>Bacteria</taxon>
        <taxon>Pseudomonadati</taxon>
        <taxon>Pseudomonadota</taxon>
        <taxon>Alphaproteobacteria</taxon>
        <taxon>Hyphomicrobiales</taxon>
        <taxon>Nitrobacteraceae</taxon>
        <taxon>Bradyrhizobium</taxon>
    </lineage>
</organism>
<gene>
    <name evidence="1" type="ORF">J4P68_0013635</name>
</gene>
<evidence type="ECO:0000313" key="1">
    <source>
        <dbReference type="EMBL" id="UGY05705.1"/>
    </source>
</evidence>
<sequence length="263" mass="29427">MERGAWRSHIAAAGGRAAHITGRGSCEQFDAPKCGAVLPSLINLARVLVEALSFFERTMPISSSCFYWVDAEANADHQQLRSLDSAWLRAYREEFHRCDPLHPRRWRAERGRVAALDGTAKLRDSGCRSYVDNFLLPQNTPYQAEIYFWQRDRMVAGMSLLRTGDLGAFTCRDIRSIESGLPLIDLSLSLLPDAAPLDGGRLKLTPREAEITAMVAAGDSNKLICRKLGIELPTVKTHLKRIFQKTGVGSRTELINKLYLARR</sequence>
<dbReference type="Proteomes" id="UP000692816">
    <property type="component" value="Chromosome"/>
</dbReference>